<evidence type="ECO:0000313" key="13">
    <source>
        <dbReference type="EMBL" id="KAA8564752.1"/>
    </source>
</evidence>
<dbReference type="VEuPathDB" id="FungiDB:MFRU_013g02510"/>
<feature type="compositionally biased region" description="Gly residues" evidence="10">
    <location>
        <begin position="428"/>
        <end position="444"/>
    </location>
</feature>
<keyword evidence="9" id="KW-0479">Metal-binding</keyword>
<evidence type="ECO:0000256" key="5">
    <source>
        <dbReference type="ARBA" id="ARBA00022622"/>
    </source>
</evidence>
<feature type="compositionally biased region" description="Low complexity" evidence="10">
    <location>
        <begin position="524"/>
        <end position="554"/>
    </location>
</feature>
<dbReference type="Proteomes" id="UP000322873">
    <property type="component" value="Unassembled WGS sequence"/>
</dbReference>
<keyword evidence="14" id="KW-1185">Reference proteome</keyword>
<keyword evidence="9" id="KW-0349">Heme</keyword>
<feature type="domain" description="CFEM" evidence="12">
    <location>
        <begin position="152"/>
        <end position="272"/>
    </location>
</feature>
<feature type="compositionally biased region" description="Low complexity" evidence="10">
    <location>
        <begin position="445"/>
        <end position="507"/>
    </location>
</feature>
<evidence type="ECO:0000256" key="10">
    <source>
        <dbReference type="SAM" id="MobiDB-lite"/>
    </source>
</evidence>
<evidence type="ECO:0000256" key="4">
    <source>
        <dbReference type="ARBA" id="ARBA00022525"/>
    </source>
</evidence>
<evidence type="ECO:0000256" key="6">
    <source>
        <dbReference type="ARBA" id="ARBA00022729"/>
    </source>
</evidence>
<protein>
    <recommendedName>
        <fullName evidence="12">CFEM domain-containing protein</fullName>
    </recommendedName>
</protein>
<feature type="domain" description="CFEM" evidence="12">
    <location>
        <begin position="14"/>
        <end position="125"/>
    </location>
</feature>
<evidence type="ECO:0000256" key="9">
    <source>
        <dbReference type="PROSITE-ProRule" id="PRU01356"/>
    </source>
</evidence>
<evidence type="ECO:0000256" key="2">
    <source>
        <dbReference type="ARBA" id="ARBA00004613"/>
    </source>
</evidence>
<feature type="disulfide bond" evidence="9">
    <location>
        <begin position="57"/>
        <end position="64"/>
    </location>
</feature>
<comment type="caution">
    <text evidence="13">The sequence shown here is derived from an EMBL/GenBank/DDBJ whole genome shotgun (WGS) entry which is preliminary data.</text>
</comment>
<dbReference type="InterPro" id="IPR008427">
    <property type="entry name" value="Extracellular_membr_CFEM_dom"/>
</dbReference>
<feature type="compositionally biased region" description="Polar residues" evidence="10">
    <location>
        <begin position="306"/>
        <end position="363"/>
    </location>
</feature>
<keyword evidence="5" id="KW-0325">Glycoprotein</keyword>
<evidence type="ECO:0000256" key="11">
    <source>
        <dbReference type="SAM" id="SignalP"/>
    </source>
</evidence>
<feature type="disulfide bond" evidence="9">
    <location>
        <begin position="197"/>
        <end position="204"/>
    </location>
</feature>
<feature type="chain" id="PRO_5024403623" description="CFEM domain-containing protein" evidence="11">
    <location>
        <begin position="18"/>
        <end position="790"/>
    </location>
</feature>
<evidence type="ECO:0000256" key="7">
    <source>
        <dbReference type="ARBA" id="ARBA00023157"/>
    </source>
</evidence>
<comment type="subcellular location">
    <subcellularLocation>
        <location evidence="1">Membrane</location>
        <topology evidence="1">Lipid-anchor</topology>
        <topology evidence="1">GPI-anchor</topology>
    </subcellularLocation>
    <subcellularLocation>
        <location evidence="2">Secreted</location>
    </subcellularLocation>
</comment>
<feature type="signal peptide" evidence="11">
    <location>
        <begin position="1"/>
        <end position="17"/>
    </location>
</feature>
<evidence type="ECO:0000256" key="1">
    <source>
        <dbReference type="ARBA" id="ARBA00004589"/>
    </source>
</evidence>
<dbReference type="PROSITE" id="PS52012">
    <property type="entry name" value="CFEM"/>
    <property type="match status" value="2"/>
</dbReference>
<keyword evidence="5" id="KW-0336">GPI-anchor</keyword>
<comment type="similarity">
    <text evidence="3">Belongs to the RBT5 family.</text>
</comment>
<proteinExistence type="inferred from homology"/>
<name>A0A5M9JA61_MONFR</name>
<keyword evidence="7 9" id="KW-1015">Disulfide bond</keyword>
<dbReference type="GO" id="GO:0098552">
    <property type="term" value="C:side of membrane"/>
    <property type="evidence" value="ECO:0007669"/>
    <property type="project" value="UniProtKB-KW"/>
</dbReference>
<feature type="compositionally biased region" description="Low complexity" evidence="10">
    <location>
        <begin position="364"/>
        <end position="390"/>
    </location>
</feature>
<keyword evidence="5" id="KW-0472">Membrane</keyword>
<sequence length="790" mass="79767">MARSFFSFFPFVLCVNTALIPTPLISRDNPSSVSPVLAFPSCAIPCIEQAVVSVTSCGVQNLECQCDPQNSALIQEEATSCVVSSCGFQQAIQVLNDAIAQCSSALASAVPTSASSSEVQSAAPVSAPVGTSVTPSSVPTASPIDSSSFSVTSFSAVGSAVPSTVPSSVPNNLPNATFVIPACAVGCIQNSIRFTSCTLTDLTCQCDPQNADIIQSATVNCVTSNCGDDGDRIAIDVQRSQAADCAALSPHVITGSVTANGPTQISLTGSPTGIFTTIYPCGPPYYAYPSGLSPTDPFGSLPTPHSIPSNPGSVASSTDASVDPSESSGQTPTDPSSPVTSDGSFPSVGLSNSGTPVGPTSSKPSDGLSTSSGLSSPTDTIIPSSPITSDGPLSPAGSSIPTDPPGSAASSTYPVDPPSPSSTIPPSGGNGNGGGPSYGYGYGGYYPSSTPTGGDPSDPSSSITVSSSVTGPVSSLSSSTGPPDTSGGDSSSPSSSGTRSSLPSASGGDDSFPGTTGAEPSLPTTSSGSENTSISSSDPSSPSTSSSTSPSGTNDPPPPPPGYYGYGPVPAPASFTSPSTPTIPSSTPSEPLQSSSPFRLTLLPSNYSLLTYIMRVYFGFSSTSPYITSKGVTTNDRTSACTFTISQPGGLLSCSDSVSIAGEVGYFGDEFASVWGWGYTVLSTESKLVDLREKDLNGSLVVDTTSEYPYGSLLKLVNRDFIGNDNQARFCTQTTPSTFSGEIQTDTFIEGSPVRAYINGTQTLPTDCKEVKLVIEWIDNDGIGDTPGYA</sequence>
<dbReference type="AlphaFoldDB" id="A0A5M9JA61"/>
<accession>A0A5M9JA61</accession>
<dbReference type="EMBL" id="VICG01000015">
    <property type="protein sequence ID" value="KAA8564752.1"/>
    <property type="molecule type" value="Genomic_DNA"/>
</dbReference>
<comment type="caution">
    <text evidence="9">Lacks conserved residue(s) required for the propagation of feature annotation.</text>
</comment>
<feature type="compositionally biased region" description="Low complexity" evidence="10">
    <location>
        <begin position="566"/>
        <end position="597"/>
    </location>
</feature>
<dbReference type="OrthoDB" id="3767534at2759"/>
<dbReference type="GO" id="GO:0005576">
    <property type="term" value="C:extracellular region"/>
    <property type="evidence" value="ECO:0007669"/>
    <property type="project" value="UniProtKB-SubCell"/>
</dbReference>
<evidence type="ECO:0000313" key="14">
    <source>
        <dbReference type="Proteomes" id="UP000322873"/>
    </source>
</evidence>
<evidence type="ECO:0000256" key="3">
    <source>
        <dbReference type="ARBA" id="ARBA00010031"/>
    </source>
</evidence>
<feature type="binding site" description="axial binding residue" evidence="9">
    <location>
        <position position="201"/>
    </location>
    <ligand>
        <name>heme</name>
        <dbReference type="ChEBI" id="CHEBI:30413"/>
    </ligand>
    <ligandPart>
        <name>Fe</name>
        <dbReference type="ChEBI" id="CHEBI:18248"/>
    </ligandPart>
</feature>
<dbReference type="GO" id="GO:0046872">
    <property type="term" value="F:metal ion binding"/>
    <property type="evidence" value="ECO:0007669"/>
    <property type="project" value="UniProtKB-UniRule"/>
</dbReference>
<gene>
    <name evidence="13" type="ORF">EYC84_011639</name>
</gene>
<dbReference type="SMART" id="SM00747">
    <property type="entry name" value="CFEM"/>
    <property type="match status" value="2"/>
</dbReference>
<keyword evidence="6 11" id="KW-0732">Signal</keyword>
<evidence type="ECO:0000259" key="12">
    <source>
        <dbReference type="PROSITE" id="PS52012"/>
    </source>
</evidence>
<reference evidence="13 14" key="1">
    <citation type="submission" date="2019-06" db="EMBL/GenBank/DDBJ databases">
        <title>Genome Sequence of the Brown Rot Fungal Pathogen Monilinia fructicola.</title>
        <authorList>
            <person name="De Miccolis Angelini R.M."/>
            <person name="Landi L."/>
            <person name="Abate D."/>
            <person name="Pollastro S."/>
            <person name="Romanazzi G."/>
            <person name="Faretra F."/>
        </authorList>
    </citation>
    <scope>NUCLEOTIDE SEQUENCE [LARGE SCALE GENOMIC DNA]</scope>
    <source>
        <strain evidence="13 14">Mfrc123</strain>
    </source>
</reference>
<evidence type="ECO:0000256" key="8">
    <source>
        <dbReference type="ARBA" id="ARBA00023288"/>
    </source>
</evidence>
<organism evidence="13 14">
    <name type="scientific">Monilinia fructicola</name>
    <name type="common">Brown rot fungus</name>
    <name type="synonym">Ciboria fructicola</name>
    <dbReference type="NCBI Taxonomy" id="38448"/>
    <lineage>
        <taxon>Eukaryota</taxon>
        <taxon>Fungi</taxon>
        <taxon>Dikarya</taxon>
        <taxon>Ascomycota</taxon>
        <taxon>Pezizomycotina</taxon>
        <taxon>Leotiomycetes</taxon>
        <taxon>Helotiales</taxon>
        <taxon>Sclerotiniaceae</taxon>
        <taxon>Monilinia</taxon>
    </lineage>
</organism>
<keyword evidence="8" id="KW-0449">Lipoprotein</keyword>
<dbReference type="Pfam" id="PF05730">
    <property type="entry name" value="CFEM"/>
    <property type="match status" value="2"/>
</dbReference>
<feature type="region of interest" description="Disordered" evidence="10">
    <location>
        <begin position="297"/>
        <end position="597"/>
    </location>
</feature>
<keyword evidence="9" id="KW-0408">Iron</keyword>
<keyword evidence="4" id="KW-0964">Secreted</keyword>